<feature type="domain" description="Thioredoxin-like fold" evidence="2">
    <location>
        <begin position="49"/>
        <end position="233"/>
    </location>
</feature>
<reference evidence="3 4" key="2">
    <citation type="journal article" date="2016" name="Genome Announc.">
        <title>Complete Genome Sequence of Sphingopyxis terrae Strain 203-1 (NBRC 111660), a Polyethylene Glycol Degrader.</title>
        <authorList>
            <person name="Ohtsubo Y."/>
            <person name="Nonoyama S."/>
            <person name="Nagata Y."/>
            <person name="Numata M."/>
            <person name="Tsuchikane K."/>
            <person name="Hosoyama A."/>
            <person name="Yamazoe A."/>
            <person name="Tsuda M."/>
            <person name="Fujita N."/>
            <person name="Kawai F."/>
        </authorList>
    </citation>
    <scope>NUCLEOTIDE SEQUENCE [LARGE SCALE GENOMIC DNA]</scope>
    <source>
        <strain evidence="3 4">203-1</strain>
    </source>
</reference>
<dbReference type="InterPro" id="IPR006311">
    <property type="entry name" value="TAT_signal"/>
</dbReference>
<evidence type="ECO:0000259" key="2">
    <source>
        <dbReference type="Pfam" id="PF13462"/>
    </source>
</evidence>
<dbReference type="Pfam" id="PF13462">
    <property type="entry name" value="Thioredoxin_4"/>
    <property type="match status" value="1"/>
</dbReference>
<dbReference type="SUPFAM" id="SSF52833">
    <property type="entry name" value="Thioredoxin-like"/>
    <property type="match status" value="1"/>
</dbReference>
<gene>
    <name evidence="3" type="ORF">AOA14_06830</name>
</gene>
<organism evidence="3 4">
    <name type="scientific">Sphingopyxis terrae subsp. terrae NBRC 15098</name>
    <dbReference type="NCBI Taxonomy" id="1219058"/>
    <lineage>
        <taxon>Bacteria</taxon>
        <taxon>Pseudomonadati</taxon>
        <taxon>Pseudomonadota</taxon>
        <taxon>Alphaproteobacteria</taxon>
        <taxon>Sphingomonadales</taxon>
        <taxon>Sphingomonadaceae</taxon>
        <taxon>Sphingopyxis</taxon>
    </lineage>
</organism>
<dbReference type="AlphaFoldDB" id="A0A142VX85"/>
<proteinExistence type="predicted"/>
<dbReference type="InterPro" id="IPR036249">
    <property type="entry name" value="Thioredoxin-like_sf"/>
</dbReference>
<sequence length="239" mass="25487">MPKISGRTLSRRTAIGALSIAALSLVAAAPAAPAPAWSSKISTSAIGAYIVGNPAAKVRLVEYFSYTCTHCGEFARDGDVPLKAQYIDKGLVVFEYRNLVRDPVDLTAALLARCGGAKAFAANHHAIFMAQPVWLTKVQKAPEAMVKSWYVGTESERARKIAADTGLGALMAKRGYTQAQMNACFDSEVTRAELEGMTNIGLGADHVRGTPAFFINGRHTDVTVWSAIKTQLDAALKAS</sequence>
<dbReference type="Proteomes" id="UP000076234">
    <property type="component" value="Chromosome"/>
</dbReference>
<keyword evidence="3" id="KW-0413">Isomerase</keyword>
<dbReference type="KEGG" id="ster:AOA14_06830"/>
<dbReference type="GO" id="GO:0016853">
    <property type="term" value="F:isomerase activity"/>
    <property type="evidence" value="ECO:0007669"/>
    <property type="project" value="UniProtKB-KW"/>
</dbReference>
<dbReference type="EMBL" id="CP013342">
    <property type="protein sequence ID" value="AMU94319.1"/>
    <property type="molecule type" value="Genomic_DNA"/>
</dbReference>
<reference evidence="4" key="1">
    <citation type="submission" date="2015-11" db="EMBL/GenBank/DDBJ databases">
        <title>Complete genome sequence of a polyethylene glycol-degrading strain Sphingopyxis terrae strain 203-1 (NBRC 15098).</title>
        <authorList>
            <person name="Yoshiyuki O."/>
            <person name="Shouta N."/>
            <person name="Nagata Y."/>
            <person name="Numata M."/>
            <person name="Tsuchikane K."/>
            <person name="Hosoyama A."/>
            <person name="Yamazoe A."/>
            <person name="Tsuda M."/>
            <person name="Fujita N."/>
            <person name="Kawai F."/>
        </authorList>
    </citation>
    <scope>NUCLEOTIDE SEQUENCE [LARGE SCALE GENOMIC DNA]</scope>
    <source>
        <strain evidence="4">203-1</strain>
    </source>
</reference>
<keyword evidence="1" id="KW-0732">Signal</keyword>
<evidence type="ECO:0000313" key="3">
    <source>
        <dbReference type="EMBL" id="AMU94319.1"/>
    </source>
</evidence>
<evidence type="ECO:0000256" key="1">
    <source>
        <dbReference type="SAM" id="SignalP"/>
    </source>
</evidence>
<dbReference type="Gene3D" id="1.10.40.110">
    <property type="match status" value="1"/>
</dbReference>
<dbReference type="RefSeq" id="WP_062901228.1">
    <property type="nucleotide sequence ID" value="NZ_CP013342.1"/>
</dbReference>
<name>A0A142VX85_9SPHN</name>
<dbReference type="Gene3D" id="3.40.30.10">
    <property type="entry name" value="Glutaredoxin"/>
    <property type="match status" value="1"/>
</dbReference>
<evidence type="ECO:0000313" key="4">
    <source>
        <dbReference type="Proteomes" id="UP000076234"/>
    </source>
</evidence>
<dbReference type="PROSITE" id="PS51318">
    <property type="entry name" value="TAT"/>
    <property type="match status" value="1"/>
</dbReference>
<protein>
    <submittedName>
        <fullName evidence="3">Protein-disulfide isomerase</fullName>
    </submittedName>
</protein>
<accession>A0A142VX85</accession>
<feature type="signal peptide" evidence="1">
    <location>
        <begin position="1"/>
        <end position="31"/>
    </location>
</feature>
<dbReference type="InterPro" id="IPR012336">
    <property type="entry name" value="Thioredoxin-like_fold"/>
</dbReference>
<dbReference type="STRING" id="1219058.AOA14_06830"/>
<feature type="chain" id="PRO_5007502460" evidence="1">
    <location>
        <begin position="32"/>
        <end position="239"/>
    </location>
</feature>